<dbReference type="Proteomes" id="UP001396334">
    <property type="component" value="Unassembled WGS sequence"/>
</dbReference>
<gene>
    <name evidence="1" type="ORF">V6N11_058591</name>
</gene>
<dbReference type="SUPFAM" id="SSF54928">
    <property type="entry name" value="RNA-binding domain, RBD"/>
    <property type="match status" value="1"/>
</dbReference>
<dbReference type="Gene3D" id="3.30.70.330">
    <property type="match status" value="1"/>
</dbReference>
<evidence type="ECO:0000313" key="1">
    <source>
        <dbReference type="EMBL" id="KAK9044697.1"/>
    </source>
</evidence>
<accession>A0ABR2U4P3</accession>
<dbReference type="InterPro" id="IPR012677">
    <property type="entry name" value="Nucleotide-bd_a/b_plait_sf"/>
</dbReference>
<keyword evidence="2" id="KW-1185">Reference proteome</keyword>
<sequence length="179" mass="20787">MGELREREDTKTYPDYCFRFESSSTSPLEEFVVRICTIWRSYRCIHPNEKIKTGFRYGFVRFLSLEDAERAILYLNDSVLYGNRLNASLARFADNLEDRKSKQMKNNELRNRETGKNLNIRVGESSSDSWETLMKPRLKRVLGHVDEEALKNLEKCLIGTMAAVCGTSQVEDRLLGHHT</sequence>
<comment type="caution">
    <text evidence="1">The sequence shown here is derived from an EMBL/GenBank/DDBJ whole genome shotgun (WGS) entry which is preliminary data.</text>
</comment>
<protein>
    <recommendedName>
        <fullName evidence="3">RRM domain-containing protein</fullName>
    </recommendedName>
</protein>
<name>A0ABR2U4P3_9ROSI</name>
<organism evidence="1 2">
    <name type="scientific">Hibiscus sabdariffa</name>
    <name type="common">roselle</name>
    <dbReference type="NCBI Taxonomy" id="183260"/>
    <lineage>
        <taxon>Eukaryota</taxon>
        <taxon>Viridiplantae</taxon>
        <taxon>Streptophyta</taxon>
        <taxon>Embryophyta</taxon>
        <taxon>Tracheophyta</taxon>
        <taxon>Spermatophyta</taxon>
        <taxon>Magnoliopsida</taxon>
        <taxon>eudicotyledons</taxon>
        <taxon>Gunneridae</taxon>
        <taxon>Pentapetalae</taxon>
        <taxon>rosids</taxon>
        <taxon>malvids</taxon>
        <taxon>Malvales</taxon>
        <taxon>Malvaceae</taxon>
        <taxon>Malvoideae</taxon>
        <taxon>Hibiscus</taxon>
    </lineage>
</organism>
<dbReference type="EMBL" id="JBBPBN010000002">
    <property type="protein sequence ID" value="KAK9044697.1"/>
    <property type="molecule type" value="Genomic_DNA"/>
</dbReference>
<proteinExistence type="predicted"/>
<evidence type="ECO:0008006" key="3">
    <source>
        <dbReference type="Google" id="ProtNLM"/>
    </source>
</evidence>
<dbReference type="InterPro" id="IPR035979">
    <property type="entry name" value="RBD_domain_sf"/>
</dbReference>
<reference evidence="1 2" key="1">
    <citation type="journal article" date="2024" name="G3 (Bethesda)">
        <title>Genome assembly of Hibiscus sabdariffa L. provides insights into metabolisms of medicinal natural products.</title>
        <authorList>
            <person name="Kim T."/>
        </authorList>
    </citation>
    <scope>NUCLEOTIDE SEQUENCE [LARGE SCALE GENOMIC DNA]</scope>
    <source>
        <strain evidence="1">TK-2024</strain>
        <tissue evidence="1">Old leaves</tissue>
    </source>
</reference>
<evidence type="ECO:0000313" key="2">
    <source>
        <dbReference type="Proteomes" id="UP001396334"/>
    </source>
</evidence>